<comment type="function">
    <text evidence="4">Component of the eukaryotic translation initiation factor 3 (eIF-3) complex, which is required for several steps in the initiation of protein synthesis. The eIF-3 complex associates with the 40S ribosome and facilitates the recruitment of eIF-1, eIF-1A, eIF-2:GTP:methionyl-tRNAi and eIF-5 to form the 43S pre-initiation complex (43S PIC). The eIF-3 complex stimulates mRNA recruitment to the 43S PIC and scanning of the mRNA for AUG recognition. The eIF-3 complex is also required for disassembly and recycling of post-termination ribosomal complexes and subsequently prevents premature joining of the 40S and 60S ribosomal subunits prior to initiation. The eIF-3 complex specifically targets and initiates translation of a subset of mRNAs involved in cell proliferation, including cell cycling, differentiation and apoptosis, and uses different modes of RNA stem-loop binding to exert either translational activation or repression.</text>
</comment>
<comment type="subunit">
    <text evidence="5">Component of the eukaryotic translation initiation factor 3 (eIF-3) complex.</text>
</comment>
<comment type="subcellular location">
    <subcellularLocation>
        <location evidence="5">Cytoplasm</location>
    </subcellularLocation>
</comment>
<dbReference type="RefSeq" id="XP_002117888.1">
    <property type="nucleotide sequence ID" value="XM_002117852.1"/>
</dbReference>
<dbReference type="InterPro" id="IPR036390">
    <property type="entry name" value="WH_DNA-bd_sf"/>
</dbReference>
<name>B3SCB7_TRIAD</name>
<dbReference type="eggNOG" id="KOG3252">
    <property type="taxonomic scope" value="Eukaryota"/>
</dbReference>
<evidence type="ECO:0000259" key="6">
    <source>
        <dbReference type="PROSITE" id="PS50250"/>
    </source>
</evidence>
<dbReference type="GO" id="GO:0006446">
    <property type="term" value="P:regulation of translational initiation"/>
    <property type="evidence" value="ECO:0007669"/>
    <property type="project" value="InterPro"/>
</dbReference>
<evidence type="ECO:0000256" key="1">
    <source>
        <dbReference type="ARBA" id="ARBA00022490"/>
    </source>
</evidence>
<dbReference type="InterPro" id="IPR016020">
    <property type="entry name" value="Transl_init_fac_sub12_N_euk"/>
</dbReference>
<keyword evidence="8" id="KW-1185">Reference proteome</keyword>
<gene>
    <name evidence="7" type="ORF">TRIADDRAFT_61914</name>
</gene>
<reference evidence="7 8" key="1">
    <citation type="journal article" date="2008" name="Nature">
        <title>The Trichoplax genome and the nature of placozoans.</title>
        <authorList>
            <person name="Srivastava M."/>
            <person name="Begovic E."/>
            <person name="Chapman J."/>
            <person name="Putnam N.H."/>
            <person name="Hellsten U."/>
            <person name="Kawashima T."/>
            <person name="Kuo A."/>
            <person name="Mitros T."/>
            <person name="Salamov A."/>
            <person name="Carpenter M.L."/>
            <person name="Signorovitch A.Y."/>
            <person name="Moreno M.A."/>
            <person name="Kamm K."/>
            <person name="Grimwood J."/>
            <person name="Schmutz J."/>
            <person name="Shapiro H."/>
            <person name="Grigoriev I.V."/>
            <person name="Buss L.W."/>
            <person name="Schierwater B."/>
            <person name="Dellaporta S.L."/>
            <person name="Rokhsar D.S."/>
        </authorList>
    </citation>
    <scope>NUCLEOTIDE SEQUENCE [LARGE SCALE GENOMIC DNA]</scope>
    <source>
        <strain evidence="7 8">Grell-BS-1999</strain>
    </source>
</reference>
<dbReference type="GO" id="GO:0003723">
    <property type="term" value="F:RNA binding"/>
    <property type="evidence" value="ECO:0007669"/>
    <property type="project" value="UniProtKB-UniRule"/>
</dbReference>
<keyword evidence="3 5" id="KW-0648">Protein biosynthesis</keyword>
<dbReference type="PROSITE" id="PS50250">
    <property type="entry name" value="PCI"/>
    <property type="match status" value="1"/>
</dbReference>
<keyword evidence="1 5" id="KW-0963">Cytoplasm</keyword>
<dbReference type="GO" id="GO:0033290">
    <property type="term" value="C:eukaryotic 48S preinitiation complex"/>
    <property type="evidence" value="ECO:0007669"/>
    <property type="project" value="UniProtKB-UniRule"/>
</dbReference>
<dbReference type="AlphaFoldDB" id="B3SCB7"/>
<evidence type="ECO:0000256" key="4">
    <source>
        <dbReference type="ARBA" id="ARBA00057041"/>
    </source>
</evidence>
<dbReference type="STRING" id="10228.B3SCB7"/>
<dbReference type="Pfam" id="PF10075">
    <property type="entry name" value="CSN8_PSD8_EIF3K"/>
    <property type="match status" value="1"/>
</dbReference>
<dbReference type="GO" id="GO:0003743">
    <property type="term" value="F:translation initiation factor activity"/>
    <property type="evidence" value="ECO:0007669"/>
    <property type="project" value="UniProtKB-UniRule"/>
</dbReference>
<accession>B3SCB7</accession>
<dbReference type="GO" id="GO:0005852">
    <property type="term" value="C:eukaryotic translation initiation factor 3 complex"/>
    <property type="evidence" value="ECO:0000318"/>
    <property type="project" value="GO_Central"/>
</dbReference>
<dbReference type="FunFam" id="1.10.10.10:FF:000212">
    <property type="entry name" value="Eukaryotic translation initiation factor 3 subunit K"/>
    <property type="match status" value="1"/>
</dbReference>
<dbReference type="EMBL" id="DS985269">
    <property type="protein sequence ID" value="EDV19650.1"/>
    <property type="molecule type" value="Genomic_DNA"/>
</dbReference>
<dbReference type="InterPro" id="IPR000717">
    <property type="entry name" value="PCI_dom"/>
</dbReference>
<dbReference type="PANTHER" id="PTHR13022:SF0">
    <property type="entry name" value="EUKARYOTIC TRANSLATION INITIATION FACTOR 3 SUBUNIT K"/>
    <property type="match status" value="1"/>
</dbReference>
<dbReference type="InterPro" id="IPR016024">
    <property type="entry name" value="ARM-type_fold"/>
</dbReference>
<evidence type="ECO:0000313" key="8">
    <source>
        <dbReference type="Proteomes" id="UP000009022"/>
    </source>
</evidence>
<dbReference type="PhylomeDB" id="B3SCB7"/>
<dbReference type="OrthoDB" id="337745at2759"/>
<dbReference type="GO" id="GO:0043022">
    <property type="term" value="F:ribosome binding"/>
    <property type="evidence" value="ECO:0007669"/>
    <property type="project" value="InterPro"/>
</dbReference>
<dbReference type="GO" id="GO:0001732">
    <property type="term" value="P:formation of cytoplasmic translation initiation complex"/>
    <property type="evidence" value="ECO:0007669"/>
    <property type="project" value="UniProtKB-UniRule"/>
</dbReference>
<dbReference type="SUPFAM" id="SSF46785">
    <property type="entry name" value="Winged helix' DNA-binding domain"/>
    <property type="match status" value="1"/>
</dbReference>
<sequence length="204" mass="23536">MDIPKYNPENLTVLHAYVEQQAQEGTYDVEANLAVLKLYQFNPSLFQSNIVSLILLKALTNLPSNDFSLCRCLMEEDEQISRIFYLGELLETCNFITFWEELAQNKDLSSTVNGFEESIRDFICYVLNITYQTIEASLVAKLLGDVNETELNAIISAKNWQRVDNNKIFLSNQELNSNSKNMSFKFEIDIINQLLSRSRFPSMF</sequence>
<organism evidence="7 8">
    <name type="scientific">Trichoplax adhaerens</name>
    <name type="common">Trichoplax reptans</name>
    <dbReference type="NCBI Taxonomy" id="10228"/>
    <lineage>
        <taxon>Eukaryota</taxon>
        <taxon>Metazoa</taxon>
        <taxon>Placozoa</taxon>
        <taxon>Uniplacotomia</taxon>
        <taxon>Trichoplacea</taxon>
        <taxon>Trichoplacidae</taxon>
        <taxon>Trichoplax</taxon>
    </lineage>
</organism>
<comment type="similarity">
    <text evidence="5">Belongs to the eIF-3 subunit K family.</text>
</comment>
<dbReference type="SUPFAM" id="SSF48371">
    <property type="entry name" value="ARM repeat"/>
    <property type="match status" value="1"/>
</dbReference>
<dbReference type="GO" id="GO:0016282">
    <property type="term" value="C:eukaryotic 43S preinitiation complex"/>
    <property type="evidence" value="ECO:0007669"/>
    <property type="project" value="UniProtKB-UniRule"/>
</dbReference>
<dbReference type="InterPro" id="IPR009374">
    <property type="entry name" value="eIF3k"/>
</dbReference>
<comment type="function">
    <text evidence="5">Component of the eukaryotic translation initiation factor 3 (eIF-3) complex, which is involved in protein synthesis of a specialized repertoire of mRNAs and, together with other initiation factors, stimulates binding of mRNA and methionyl-tRNAi to the 40S ribosome. The eIF-3 complex specifically targets and initiates translation of a subset of mRNAs involved in cell proliferation.</text>
</comment>
<evidence type="ECO:0000256" key="3">
    <source>
        <dbReference type="ARBA" id="ARBA00022917"/>
    </source>
</evidence>
<feature type="domain" description="PCI" evidence="6">
    <location>
        <begin position="27"/>
        <end position="182"/>
    </location>
</feature>
<dbReference type="Gene3D" id="1.25.40.250">
    <property type="entry name" value="ARM repeat, domain 1"/>
    <property type="match status" value="1"/>
</dbReference>
<dbReference type="Gene3D" id="1.10.10.10">
    <property type="entry name" value="Winged helix-like DNA-binding domain superfamily/Winged helix DNA-binding domain"/>
    <property type="match status" value="1"/>
</dbReference>
<protein>
    <recommendedName>
        <fullName evidence="5">Eukaryotic translation initiation factor 3 subunit K</fullName>
        <shortName evidence="5">eIF3k</shortName>
    </recommendedName>
    <alternativeName>
        <fullName evidence="5">eIF-3 p25</fullName>
    </alternativeName>
</protein>
<dbReference type="InterPro" id="IPR036388">
    <property type="entry name" value="WH-like_DNA-bd_sf"/>
</dbReference>
<dbReference type="OMA" id="VEISTIM"/>
<dbReference type="CTD" id="6759086"/>
<keyword evidence="2 5" id="KW-0396">Initiation factor</keyword>
<dbReference type="InParanoid" id="B3SCB7"/>
<dbReference type="Proteomes" id="UP000009022">
    <property type="component" value="Unassembled WGS sequence"/>
</dbReference>
<dbReference type="GeneID" id="6759086"/>
<dbReference type="HAMAP" id="MF_03010">
    <property type="entry name" value="eIF3k"/>
    <property type="match status" value="1"/>
</dbReference>
<evidence type="ECO:0000256" key="5">
    <source>
        <dbReference type="HAMAP-Rule" id="MF_03010"/>
    </source>
</evidence>
<dbReference type="FunFam" id="1.25.40.250:FF:000001">
    <property type="entry name" value="Eukaryotic translation initiation factor 3 subunit K"/>
    <property type="match status" value="1"/>
</dbReference>
<dbReference type="InterPro" id="IPR033464">
    <property type="entry name" value="CSN8_PSD8_EIF3K"/>
</dbReference>
<proteinExistence type="inferred from homology"/>
<dbReference type="HOGENOM" id="CLU_076723_1_0_1"/>
<dbReference type="KEGG" id="tad:TRIADDRAFT_61914"/>
<evidence type="ECO:0000313" key="7">
    <source>
        <dbReference type="EMBL" id="EDV19650.1"/>
    </source>
</evidence>
<evidence type="ECO:0000256" key="2">
    <source>
        <dbReference type="ARBA" id="ARBA00022540"/>
    </source>
</evidence>
<dbReference type="PANTHER" id="PTHR13022">
    <property type="entry name" value="EUKARYOTIC TRANSLATION INITIATION FACTOR 3 SUBUNIT 11"/>
    <property type="match status" value="1"/>
</dbReference>